<feature type="domain" description="Beta-lactamase-related" evidence="3">
    <location>
        <begin position="51"/>
        <end position="380"/>
    </location>
</feature>
<name>A0A1X2EL92_9MYCO</name>
<dbReference type="Proteomes" id="UP000193090">
    <property type="component" value="Unassembled WGS sequence"/>
</dbReference>
<reference evidence="5 6" key="1">
    <citation type="submission" date="2016-01" db="EMBL/GenBank/DDBJ databases">
        <title>The new phylogeny of the genus Mycobacterium.</title>
        <authorList>
            <person name="Tarcisio F."/>
            <person name="Conor M."/>
            <person name="Antonella G."/>
            <person name="Elisabetta G."/>
            <person name="Giulia F.S."/>
            <person name="Sara T."/>
            <person name="Anna F."/>
            <person name="Clotilde B."/>
            <person name="Roberto B."/>
            <person name="Veronica D.S."/>
            <person name="Fabio R."/>
            <person name="Monica P."/>
            <person name="Olivier J."/>
            <person name="Enrico T."/>
            <person name="Nicola S."/>
        </authorList>
    </citation>
    <scope>NUCLEOTIDE SEQUENCE [LARGE SCALE GENOMIC DNA]</scope>
    <source>
        <strain evidence="5 6">DSM 44153</strain>
    </source>
</reference>
<dbReference type="InterPro" id="IPR001466">
    <property type="entry name" value="Beta-lactam-related"/>
</dbReference>
<dbReference type="PANTHER" id="PTHR46825:SF15">
    <property type="entry name" value="BETA-LACTAMASE-RELATED DOMAIN-CONTAINING PROTEIN"/>
    <property type="match status" value="1"/>
</dbReference>
<evidence type="ECO:0000259" key="3">
    <source>
        <dbReference type="Pfam" id="PF00144"/>
    </source>
</evidence>
<evidence type="ECO:0000313" key="5">
    <source>
        <dbReference type="EMBL" id="ORX05681.1"/>
    </source>
</evidence>
<keyword evidence="5" id="KW-0378">Hydrolase</keyword>
<dbReference type="PROSITE" id="PS51257">
    <property type="entry name" value="PROKAR_LIPOPROTEIN"/>
    <property type="match status" value="1"/>
</dbReference>
<dbReference type="AlphaFoldDB" id="A0A1X2EL92"/>
<dbReference type="GO" id="GO:0016787">
    <property type="term" value="F:hydrolase activity"/>
    <property type="evidence" value="ECO:0007669"/>
    <property type="project" value="UniProtKB-KW"/>
</dbReference>
<comment type="caution">
    <text evidence="5">The sequence shown here is derived from an EMBL/GenBank/DDBJ whole genome shotgun (WGS) entry which is preliminary data.</text>
</comment>
<dbReference type="SUPFAM" id="SSF56601">
    <property type="entry name" value="beta-lactamase/transpeptidase-like"/>
    <property type="match status" value="1"/>
</dbReference>
<dbReference type="Gene3D" id="2.40.128.600">
    <property type="match status" value="1"/>
</dbReference>
<feature type="signal peptide" evidence="2">
    <location>
        <begin position="1"/>
        <end position="27"/>
    </location>
</feature>
<feature type="domain" description="Peptidase S12 Pab87-related C-terminal" evidence="4">
    <location>
        <begin position="426"/>
        <end position="487"/>
    </location>
</feature>
<sequence>MSIRAALAALTVLLVVSGCSSSPPALTDTPPDRYVGAGIPGGSIDDAVGELDDLAGDLMADSGIPGMAVAVVHGGKTVYAKGFGVRNARFPDDSGNRVNADTVFQVAGLSSALAATVVAHEVTEDVVDWDTPAGVYLPWFGLSEPYVNDHVSIGDLFAGRSGLPAGAGDQLQALGYDRRQVLSRLSQLPLSAFRDSYAETDFGVTAAAEAVAAAAGTPWEELSASVLYRPLGMDDTSSRYADYTRRPDRAIGHVNDGEGYRPRYRGDHDPQSAAAGVSSSVNDLARWLAMVLADGRYGGGAIASSDALLPAVTAQSVAVPAPSPDARTAFHGYGFDVSVTSSGRTRYGRSGGFAVGSSAAFAALPAADVGIVVLTNAAPAGVPETLVGQFLDLVQYGELREDWAGHYRAARTEDDHPPGTLSDTKPPHNPATADPLGRYTGVYSNDYWGPATVTERKGTLLLSLGPNRRTVPLTHWGGDDFTFPVDDGIVAPGTLSMATFTPDTLRLEYYDQNRLGMFLR</sequence>
<keyword evidence="6" id="KW-1185">Reference proteome</keyword>
<dbReference type="OrthoDB" id="5377981at2"/>
<dbReference type="PANTHER" id="PTHR46825">
    <property type="entry name" value="D-ALANYL-D-ALANINE-CARBOXYPEPTIDASE/ENDOPEPTIDASE AMPH"/>
    <property type="match status" value="1"/>
</dbReference>
<dbReference type="InterPro" id="IPR021860">
    <property type="entry name" value="Peptidase_S12_Pab87-rel_C"/>
</dbReference>
<proteinExistence type="predicted"/>
<dbReference type="EMBL" id="LQPZ01000017">
    <property type="protein sequence ID" value="ORX05681.1"/>
    <property type="molecule type" value="Genomic_DNA"/>
</dbReference>
<dbReference type="Gene3D" id="3.40.710.10">
    <property type="entry name" value="DD-peptidase/beta-lactamase superfamily"/>
    <property type="match status" value="1"/>
</dbReference>
<feature type="region of interest" description="Disordered" evidence="1">
    <location>
        <begin position="411"/>
        <end position="434"/>
    </location>
</feature>
<gene>
    <name evidence="5" type="ORF">AWC30_07500</name>
</gene>
<feature type="chain" id="PRO_5039690977" evidence="2">
    <location>
        <begin position="28"/>
        <end position="520"/>
    </location>
</feature>
<dbReference type="RefSeq" id="WP_085109524.1">
    <property type="nucleotide sequence ID" value="NZ_JACKSN010000088.1"/>
</dbReference>
<dbReference type="Pfam" id="PF11954">
    <property type="entry name" value="DUF3471"/>
    <property type="match status" value="1"/>
</dbReference>
<protein>
    <submittedName>
        <fullName evidence="5">Serine hydrolase</fullName>
    </submittedName>
</protein>
<accession>A0A1X2EL92</accession>
<evidence type="ECO:0000313" key="6">
    <source>
        <dbReference type="Proteomes" id="UP000193090"/>
    </source>
</evidence>
<dbReference type="InterPro" id="IPR050491">
    <property type="entry name" value="AmpC-like"/>
</dbReference>
<evidence type="ECO:0000259" key="4">
    <source>
        <dbReference type="Pfam" id="PF11954"/>
    </source>
</evidence>
<evidence type="ECO:0000256" key="1">
    <source>
        <dbReference type="SAM" id="MobiDB-lite"/>
    </source>
</evidence>
<dbReference type="InterPro" id="IPR012338">
    <property type="entry name" value="Beta-lactam/transpept-like"/>
</dbReference>
<keyword evidence="2" id="KW-0732">Signal</keyword>
<evidence type="ECO:0000256" key="2">
    <source>
        <dbReference type="SAM" id="SignalP"/>
    </source>
</evidence>
<dbReference type="STRING" id="1798.AWC30_07500"/>
<dbReference type="Pfam" id="PF00144">
    <property type="entry name" value="Beta-lactamase"/>
    <property type="match status" value="1"/>
</dbReference>
<organism evidence="5 6">
    <name type="scientific">Mycolicibacillus trivialis</name>
    <dbReference type="NCBI Taxonomy" id="1798"/>
    <lineage>
        <taxon>Bacteria</taxon>
        <taxon>Bacillati</taxon>
        <taxon>Actinomycetota</taxon>
        <taxon>Actinomycetes</taxon>
        <taxon>Mycobacteriales</taxon>
        <taxon>Mycobacteriaceae</taxon>
        <taxon>Mycolicibacillus</taxon>
    </lineage>
</organism>